<proteinExistence type="predicted"/>
<accession>A0ABW2ZC05</accession>
<sequence>MTSVITGDIINSRNIKPQYWMPILKSVLNNYGLEPLQWEIYRGDSFQLEVPPKKALLAAIYIKACIRSIEGLDVRLAIGIGEKSYISEKITASNGSVFINSGECFENLKKSILAIKSPFPDFDIQMNLAFDLAQLTINRWTQKSAEIVKVSIENPNSTQKQMANMLHKTQSSVSKSLKIAGFDEIMKMERYYRNQITKLC</sequence>
<reference evidence="2" key="1">
    <citation type="journal article" date="2019" name="Int. J. Syst. Evol. Microbiol.">
        <title>The Global Catalogue of Microorganisms (GCM) 10K type strain sequencing project: providing services to taxonomists for standard genome sequencing and annotation.</title>
        <authorList>
            <consortium name="The Broad Institute Genomics Platform"/>
            <consortium name="The Broad Institute Genome Sequencing Center for Infectious Disease"/>
            <person name="Wu L."/>
            <person name="Ma J."/>
        </authorList>
    </citation>
    <scope>NUCLEOTIDE SEQUENCE [LARGE SCALE GENOMIC DNA]</scope>
    <source>
        <strain evidence="2">CCUG 60022</strain>
    </source>
</reference>
<dbReference type="EMBL" id="JBHTIC010000008">
    <property type="protein sequence ID" value="MFD0762644.1"/>
    <property type="molecule type" value="Genomic_DNA"/>
</dbReference>
<protein>
    <submittedName>
        <fullName evidence="1">Transcriptional regulator</fullName>
    </submittedName>
</protein>
<gene>
    <name evidence="1" type="ORF">ACFQZW_11160</name>
</gene>
<dbReference type="Proteomes" id="UP001597032">
    <property type="component" value="Unassembled WGS sequence"/>
</dbReference>
<keyword evidence="2" id="KW-1185">Reference proteome</keyword>
<comment type="caution">
    <text evidence="1">The sequence shown here is derived from an EMBL/GenBank/DDBJ whole genome shotgun (WGS) entry which is preliminary data.</text>
</comment>
<evidence type="ECO:0000313" key="2">
    <source>
        <dbReference type="Proteomes" id="UP001597032"/>
    </source>
</evidence>
<dbReference type="RefSeq" id="WP_298288334.1">
    <property type="nucleotide sequence ID" value="NZ_JBHTIC010000008.1"/>
</dbReference>
<organism evidence="1 2">
    <name type="scientific">Lutibacter aestuarii</name>
    <dbReference type="NCBI Taxonomy" id="861111"/>
    <lineage>
        <taxon>Bacteria</taxon>
        <taxon>Pseudomonadati</taxon>
        <taxon>Bacteroidota</taxon>
        <taxon>Flavobacteriia</taxon>
        <taxon>Flavobacteriales</taxon>
        <taxon>Flavobacteriaceae</taxon>
        <taxon>Lutibacter</taxon>
    </lineage>
</organism>
<evidence type="ECO:0000313" key="1">
    <source>
        <dbReference type="EMBL" id="MFD0762644.1"/>
    </source>
</evidence>
<name>A0ABW2ZC05_9FLAO</name>